<sequence>MDLFSNNAETVLASALTSDSGDTGYGTIVTTGAGLDGFANPSGTRSLRATITDATMPGQWEIVTIRQIDGVNLIVDRGVELPWDAGGPMDWPAGAKVSVRVTAGMLETFVQMQPNGFFGPALSGADRYAALGYPALKSAWPQMLAAPTLNWHRAGNGMSIVGGSMFVDLGTPPAWAAGNILHGDVVVPAVADGCQYWACTNQSGAVYAGTAPDFQGSGTHVPLEPANPALGYWVPVPMPVNLLVRLEGVRIVVEEVGFIASVVTATAPPTVSIGSNFSSSDPRPTRFANAVALSQITEGGESHRIPIAVGGHSPAASTGAASTSSDRTMGYPLINGAAINAEEAGEATVGIDLVTAGQPTARPALLPAGALPMELGAPRVALALRPASLDLVTSGQAIARYNTALRPPGIDLVSGGQAIAMPVLEAQGAQALDLGAPRVRNGLDVELVVDGLDLVRTDFASITLNQLPVDQVVQARSALPLELGLPAAQPGAVTVQAAGAQPLALGMPGAGTRLQTQGAHALEIGIPAAGIRLQAGAARPLGLGVPSVGVALRVDGIDLRLCPGAGLSRPAIHHRPRARRLPVAAGHAGRGQGEHMLTFEKFTGINNVLPEHRLGGDALLAAENVDIGLTGEITRRAGLTQVSDLCHKNLHQARGFMLATVGAQLTAIHPDGARHVIHPSLGPERVWYYNLPDGRTTWTNGLIQGVTDGLANQERSVPTPAGLGAPDAAFGQLHPGQYRYHLSHVRLADRLEGPAISSAPVQVADGGLRLDGLPARDGYALNVYLSGQDGEGAYLAGVATGSSFEFGGPNSALVLPCRTLGAQPFPVGTITAAWRGRVLVAQGNVLWASRPMAPHLADWRDFRPMPAPITGIVPVDDGIYVGTAEDLVFLSGTTFDQLAYLERKTGPVVPGSAVAAPGRYLKLGDGVGSGPAMPHGQPLQDARGRSRGHVSRGERHPAVHGGSAMSIWDPHTYKPGGVPIGPVAPAALRVHGVPASQGQLGMAQAAFYRFTMQARVSQVPNPVEAGRLPDGTAYRIVRVGNTTTMEIWPEDTANDRLSGIGITLVDLQGNLVPGHIHSNGTSPQLYILTPEARPGSRRSTGRWRVLKVNSYSGGKAVFQTPLYDLYLTGVDGVPTFFQLPPPPNFSALGGTNMRAYRYGSYGRGSSIYGQRRPVAQFRSGAEPLPFFRKRGDGTLWIMQAVAKYDGQQRIELWGQPYRPPGGPVGDLLATLPIPANHTVNWDSLSASPDGKRLRAVFIVTGGNFKLVDIAVGDASLSITSMVERGYFIPGYEQSHNSGTPELPDAAGIRVGDISYGNAAYGFDGRGEEYESLLGGGGRTENWTYRETFSSVEIGTDPVLGPILLQNEGLYSTTSMSYPGGRVKLNGRDIVFPGLSGQSNSQSLVTRTTVDNKTLTYTASGFIHDWVESWDKIEVLYFDPTTEFVVIVQKIHREDYNAQIVPMQTPDGGWFAQAVPPRETGTVVSSYGSVMVQCRGETIATIDISHNETDYFAVSAAADPWTGAIFANLMEYTTANRTVVRRSWIFIADDAGARELGAVMKLPTDNSVRVRTDESLISSLTPTHGGSVAGLYALASGDTDDGLPIVAELRLPATIRENTLKKQLEMVYLSMRGRGCAQFAVLGPNSERWAYSFPLAAAGQTRCQPGRGIRQNYLGFGLSTPAGQAFTLDRIEVATIVEDKYARSVALAEAANREAAACATALANNLYKPGQIDVRWQTLAAPNLPPIPDLPPLPDITFDEPGGMPGALLLQMDDVQIDGFDVTPPELNFGQAPTLNIGQAPALPEVRDVAVPDAPDVVLPDAPQFLQLQTHTFGGVNLHEDWLEKLDDIPTLSVLQPAPFQHKPGAKYASQLLDNLKASLNARIQGGSGIAPAVEQQIWDRARDRETALALAREQDVLRGAEALGFPLPSGALAGQLADARREFHDKLSGLSRDVAIKQAEMEQQNVKDAITQALQLETTLLDDAYKLEMLAFETAKTTADNALAAFNAAVEHYKALLAGYQAYGAAYDTVIRAELNKVEVFKAMLEAEKTKADINKSLVDRYRAEIDGSMAVVEIYKARVGAAQTLVELEKARIQAGGEQVRAFVATVNAETARADMYKAQVGAEGTKVEAFRSLTQAYASKVGAQAEKARVELARYQAQIAAKTLEWDGWKARLSAASSRMEAAARQSSIVVDGYRLGASAAEAQAGAYMRRWEADLKQYEAGTNLTFQVAKANNDAAMHAKDAQLDAAKVAYTTAAQRVASAWSMVSTTAGIDGRVSWNYSGQL</sequence>
<dbReference type="Proteomes" id="UP000283569">
    <property type="component" value="Unassembled WGS sequence"/>
</dbReference>
<gene>
    <name evidence="3" type="ORF">BFJ72_g14599</name>
</gene>
<name>A0A420S0G8_GIBIN</name>
<evidence type="ECO:0000256" key="2">
    <source>
        <dbReference type="SAM" id="MobiDB-lite"/>
    </source>
</evidence>
<evidence type="ECO:0000313" key="3">
    <source>
        <dbReference type="EMBL" id="RKL22794.1"/>
    </source>
</evidence>
<comment type="caution">
    <text evidence="3">The sequence shown here is derived from an EMBL/GenBank/DDBJ whole genome shotgun (WGS) entry which is preliminary data.</text>
</comment>
<evidence type="ECO:0000256" key="1">
    <source>
        <dbReference type="SAM" id="Coils"/>
    </source>
</evidence>
<keyword evidence="1" id="KW-0175">Coiled coil</keyword>
<protein>
    <submittedName>
        <fullName evidence="3">Uncharacterized protein</fullName>
    </submittedName>
</protein>
<accession>A0A420S0G8</accession>
<evidence type="ECO:0000313" key="4">
    <source>
        <dbReference type="Proteomes" id="UP000283569"/>
    </source>
</evidence>
<reference evidence="3 4" key="1">
    <citation type="journal article" date="2018" name="Sci. Rep.">
        <title>Characterisation of pathogen-specific regions and novel effector candidates in Fusarium oxysporum f. sp. cepae.</title>
        <authorList>
            <person name="Armitage A.D."/>
            <person name="Taylor A."/>
            <person name="Sobczyk M.K."/>
            <person name="Baxter L."/>
            <person name="Greenfield B.P."/>
            <person name="Bates H.J."/>
            <person name="Wilson F."/>
            <person name="Jackson A.C."/>
            <person name="Ott S."/>
            <person name="Harrison R.J."/>
            <person name="Clarkson J.P."/>
        </authorList>
    </citation>
    <scope>NUCLEOTIDE SEQUENCE [LARGE SCALE GENOMIC DNA]</scope>
    <source>
        <strain evidence="3 4">Fp_A8</strain>
    </source>
</reference>
<feature type="region of interest" description="Disordered" evidence="2">
    <location>
        <begin position="927"/>
        <end position="966"/>
    </location>
</feature>
<proteinExistence type="predicted"/>
<dbReference type="EMBL" id="MRDB01000114">
    <property type="protein sequence ID" value="RKL22794.1"/>
    <property type="molecule type" value="Genomic_DNA"/>
</dbReference>
<feature type="coiled-coil region" evidence="1">
    <location>
        <begin position="2140"/>
        <end position="2167"/>
    </location>
</feature>
<organism evidence="3 4">
    <name type="scientific">Gibberella intermedia</name>
    <name type="common">Bulb rot disease fungus</name>
    <name type="synonym">Fusarium proliferatum</name>
    <dbReference type="NCBI Taxonomy" id="948311"/>
    <lineage>
        <taxon>Eukaryota</taxon>
        <taxon>Fungi</taxon>
        <taxon>Dikarya</taxon>
        <taxon>Ascomycota</taxon>
        <taxon>Pezizomycotina</taxon>
        <taxon>Sordariomycetes</taxon>
        <taxon>Hypocreomycetidae</taxon>
        <taxon>Hypocreales</taxon>
        <taxon>Nectriaceae</taxon>
        <taxon>Fusarium</taxon>
        <taxon>Fusarium fujikuroi species complex</taxon>
    </lineage>
</organism>